<dbReference type="InterPro" id="IPR050749">
    <property type="entry name" value="Glycosyl_Hydrolase_47"/>
</dbReference>
<dbReference type="AlphaFoldDB" id="A0A0B4F3N5"/>
<evidence type="ECO:0000256" key="10">
    <source>
        <dbReference type="SAM" id="MobiDB-lite"/>
    </source>
</evidence>
<dbReference type="OrthoDB" id="8118055at2759"/>
<proteinExistence type="inferred from homology"/>
<dbReference type="VEuPathDB" id="FungiDB:MAN_03611"/>
<dbReference type="Gene3D" id="1.10.287.110">
    <property type="entry name" value="DnaJ domain"/>
    <property type="match status" value="1"/>
</dbReference>
<dbReference type="Gene3D" id="1.50.10.10">
    <property type="match status" value="1"/>
</dbReference>
<feature type="transmembrane region" description="Helical" evidence="11">
    <location>
        <begin position="12"/>
        <end position="30"/>
    </location>
</feature>
<keyword evidence="7" id="KW-0479">Metal-binding</keyword>
<evidence type="ECO:0000256" key="3">
    <source>
        <dbReference type="ARBA" id="ARBA00007658"/>
    </source>
</evidence>
<dbReference type="GO" id="GO:0036503">
    <property type="term" value="P:ERAD pathway"/>
    <property type="evidence" value="ECO:0007669"/>
    <property type="project" value="UniProtKB-ARBA"/>
</dbReference>
<comment type="pathway">
    <text evidence="2">Protein modification; protein glycosylation.</text>
</comment>
<feature type="binding site" evidence="7">
    <location>
        <position position="559"/>
    </location>
    <ligand>
        <name>Ca(2+)</name>
        <dbReference type="ChEBI" id="CHEBI:29108"/>
    </ligand>
</feature>
<evidence type="ECO:0000313" key="13">
    <source>
        <dbReference type="EMBL" id="KID68755.1"/>
    </source>
</evidence>
<dbReference type="Pfam" id="PF01532">
    <property type="entry name" value="Glyco_hydro_47"/>
    <property type="match status" value="1"/>
</dbReference>
<feature type="active site" description="Proton donor" evidence="6">
    <location>
        <position position="427"/>
    </location>
</feature>
<dbReference type="GO" id="GO:0016020">
    <property type="term" value="C:membrane"/>
    <property type="evidence" value="ECO:0007669"/>
    <property type="project" value="InterPro"/>
</dbReference>
<dbReference type="SMART" id="SM00271">
    <property type="entry name" value="DnaJ"/>
    <property type="match status" value="1"/>
</dbReference>
<keyword evidence="11" id="KW-0812">Transmembrane</keyword>
<evidence type="ECO:0000256" key="2">
    <source>
        <dbReference type="ARBA" id="ARBA00004922"/>
    </source>
</evidence>
<feature type="domain" description="J" evidence="12">
    <location>
        <begin position="678"/>
        <end position="772"/>
    </location>
</feature>
<dbReference type="PROSITE" id="PS50076">
    <property type="entry name" value="DNAJ_2"/>
    <property type="match status" value="1"/>
</dbReference>
<dbReference type="InterPro" id="IPR036869">
    <property type="entry name" value="J_dom_sf"/>
</dbReference>
<dbReference type="InterPro" id="IPR001623">
    <property type="entry name" value="DnaJ_domain"/>
</dbReference>
<evidence type="ECO:0000256" key="6">
    <source>
        <dbReference type="PIRSR" id="PIRSR601382-1"/>
    </source>
</evidence>
<dbReference type="PRINTS" id="PR00747">
    <property type="entry name" value="GLYHDRLASE47"/>
</dbReference>
<dbReference type="GO" id="GO:0005975">
    <property type="term" value="P:carbohydrate metabolic process"/>
    <property type="evidence" value="ECO:0007669"/>
    <property type="project" value="InterPro"/>
</dbReference>
<protein>
    <recommendedName>
        <fullName evidence="9">alpha-1,2-Mannosidase</fullName>
        <ecNumber evidence="9">3.2.1.-</ecNumber>
    </recommendedName>
</protein>
<dbReference type="GO" id="GO:0005783">
    <property type="term" value="C:endoplasmic reticulum"/>
    <property type="evidence" value="ECO:0007669"/>
    <property type="project" value="TreeGrafter"/>
</dbReference>
<keyword evidence="4 9" id="KW-0378">Hydrolase</keyword>
<dbReference type="Proteomes" id="UP000031186">
    <property type="component" value="Unassembled WGS sequence"/>
</dbReference>
<reference evidence="13 14" key="1">
    <citation type="journal article" date="2014" name="Proc. Natl. Acad. Sci. U.S.A.">
        <title>Trajectory and genomic determinants of fungal-pathogen speciation and host adaptation.</title>
        <authorList>
            <person name="Hu X."/>
            <person name="Xiao G."/>
            <person name="Zheng P."/>
            <person name="Shang Y."/>
            <person name="Su Y."/>
            <person name="Zhang X."/>
            <person name="Liu X."/>
            <person name="Zhan S."/>
            <person name="St Leger R.J."/>
            <person name="Wang C."/>
        </authorList>
    </citation>
    <scope>NUCLEOTIDE SEQUENCE [LARGE SCALE GENOMIC DNA]</scope>
    <source>
        <strain evidence="13 14">ARSEF 549</strain>
    </source>
</reference>
<evidence type="ECO:0000259" key="12">
    <source>
        <dbReference type="PROSITE" id="PS50076"/>
    </source>
</evidence>
<organism evidence="13 14">
    <name type="scientific">Metarhizium anisopliae (strain ARSEF 549)</name>
    <dbReference type="NCBI Taxonomy" id="3151832"/>
    <lineage>
        <taxon>Eukaryota</taxon>
        <taxon>Fungi</taxon>
        <taxon>Dikarya</taxon>
        <taxon>Ascomycota</taxon>
        <taxon>Pezizomycotina</taxon>
        <taxon>Sordariomycetes</taxon>
        <taxon>Hypocreomycetidae</taxon>
        <taxon>Hypocreales</taxon>
        <taxon>Clavicipitaceae</taxon>
        <taxon>Metarhizium</taxon>
    </lineage>
</organism>
<feature type="non-terminal residue" evidence="13">
    <location>
        <position position="1"/>
    </location>
</feature>
<accession>A0A0B4F3N5</accession>
<feature type="compositionally biased region" description="Basic and acidic residues" evidence="10">
    <location>
        <begin position="904"/>
        <end position="918"/>
    </location>
</feature>
<keyword evidence="9" id="KW-0326">Glycosidase</keyword>
<keyword evidence="11" id="KW-0472">Membrane</keyword>
<sequence>MLSLQGRLPARRYFALAVFFLLAIILWQGFNPSRLPFKAPSGSSIHYVPSTIDWSQAKIYFPPNKTVPLPSGRPKTLPRVQARAASEDNHDASKSRREAVRKAFIKSWNAYKQYAWGKDELMPLSGKGKTTFSGWSAQLVDALDSLWILGLKDDFRHAVREVAKINWSKTDGSKINVFEVTIRYLGGLLSAYDLSGEEVLLKKAVELGDALYMAFDTPNRLPTHWLSYTKAENGETLGDTSISGAASGSLCVEFTRLSQITGDAKYYDATERVKQFFYENQNHTKAPGLWPWDMNFREGTIKDGFFTFGAGADSQYEYLPKMHALLGGLDPEYVEMTILSLDAGRDKLLFKPMTPKDEDILMSGNLDTFTGKRESTAQMQHLTCFVGGMYALAGKLVGRNDYVDLAARLTAGCVWGYDSFPTNIMPEGTELVKCENMDQPCPYEQDRFSAGSSKNLPGGFLRINDGRYMLRPEGIESVFYMWRVTGDPVWRDAAWRMWEGIVKETETELAFASIQDASMHGSAKLDSMETFWLAETTKYFFLTFEDEDVINLDEWVFNTEAHPMRRPIGSLGLRAGKSTRHDLTTRRHPALTAHDSNVLPSSPPNRPPTFTQHTTTEKIQIIKDQDRNRDEARGMPLRLAAGRALAAQPLTLHGASPTAHLRRFHASLTRASDFAKQNHYERLGIHHDASPGEIKKLSSPPPPPPASHVQKTRRKRPTRNKQTTRRSFYLLSKSHHPDVNPSPGAAQNFSLLSEAYNVLSDASRRAQYDRDVLRLHHPHHHHHASPPAGSYHSTTAHQHQHQHHAGGRPPSGLSKRRGTFRGPPPSFYRSGGWGAHADKRRQAHEESTATASASSARGDPWKHFHQAPGQAQGGMGPGSSPFGAGRPDDDVPHFDRRAHTRTHQRQDERRHERRRAMGDDDVEFEPQTSLAGHFFIIMGILAATMVAPLVYLQFMRLGRRNRDGV</sequence>
<dbReference type="UniPathway" id="UPA00378"/>
<comment type="similarity">
    <text evidence="3 9">Belongs to the glycosyl hydrolase 47 family.</text>
</comment>
<dbReference type="InterPro" id="IPR036026">
    <property type="entry name" value="Seven-hairpin_glycosidases"/>
</dbReference>
<feature type="active site" evidence="6">
    <location>
        <position position="473"/>
    </location>
</feature>
<keyword evidence="11" id="KW-1133">Transmembrane helix</keyword>
<dbReference type="InterPro" id="IPR018253">
    <property type="entry name" value="DnaJ_domain_CS"/>
</dbReference>
<feature type="region of interest" description="Disordered" evidence="10">
    <location>
        <begin position="690"/>
        <end position="725"/>
    </location>
</feature>
<gene>
    <name evidence="13" type="ORF">MAN_03611</name>
</gene>
<evidence type="ECO:0000313" key="14">
    <source>
        <dbReference type="Proteomes" id="UP000031186"/>
    </source>
</evidence>
<feature type="region of interest" description="Disordered" evidence="10">
    <location>
        <begin position="778"/>
        <end position="918"/>
    </location>
</feature>
<feature type="region of interest" description="Disordered" evidence="10">
    <location>
        <begin position="65"/>
        <end position="95"/>
    </location>
</feature>
<dbReference type="InterPro" id="IPR012341">
    <property type="entry name" value="6hp_glycosidase-like_sf"/>
</dbReference>
<keyword evidence="7" id="KW-0106">Calcium</keyword>
<feature type="compositionally biased region" description="Basic residues" evidence="10">
    <location>
        <begin position="710"/>
        <end position="724"/>
    </location>
</feature>
<dbReference type="GO" id="GO:0004571">
    <property type="term" value="F:mannosyl-oligosaccharide 1,2-alpha-mannosidase activity"/>
    <property type="evidence" value="ECO:0007669"/>
    <property type="project" value="InterPro"/>
</dbReference>
<dbReference type="CDD" id="cd06257">
    <property type="entry name" value="DnaJ"/>
    <property type="match status" value="1"/>
</dbReference>
<dbReference type="SUPFAM" id="SSF48225">
    <property type="entry name" value="Seven-hairpin glycosidases"/>
    <property type="match status" value="1"/>
</dbReference>
<dbReference type="Pfam" id="PF00226">
    <property type="entry name" value="DnaJ"/>
    <property type="match status" value="1"/>
</dbReference>
<comment type="caution">
    <text evidence="13">The sequence shown here is derived from an EMBL/GenBank/DDBJ whole genome shotgun (WGS) entry which is preliminary data.</text>
</comment>
<feature type="disulfide bond" evidence="8">
    <location>
        <begin position="384"/>
        <end position="413"/>
    </location>
</feature>
<dbReference type="EC" id="3.2.1.-" evidence="9"/>
<dbReference type="PRINTS" id="PR00625">
    <property type="entry name" value="JDOMAIN"/>
</dbReference>
<dbReference type="EMBL" id="AZNF01000003">
    <property type="protein sequence ID" value="KID68755.1"/>
    <property type="molecule type" value="Genomic_DNA"/>
</dbReference>
<feature type="compositionally biased region" description="Basic and acidic residues" evidence="10">
    <location>
        <begin position="85"/>
        <end position="95"/>
    </location>
</feature>
<evidence type="ECO:0000256" key="9">
    <source>
        <dbReference type="RuleBase" id="RU361193"/>
    </source>
</evidence>
<dbReference type="SUPFAM" id="SSF46565">
    <property type="entry name" value="Chaperone J-domain"/>
    <property type="match status" value="1"/>
</dbReference>
<dbReference type="PROSITE" id="PS00636">
    <property type="entry name" value="DNAJ_1"/>
    <property type="match status" value="1"/>
</dbReference>
<evidence type="ECO:0000256" key="11">
    <source>
        <dbReference type="SAM" id="Phobius"/>
    </source>
</evidence>
<feature type="active site" description="Proton donor" evidence="6">
    <location>
        <position position="179"/>
    </location>
</feature>
<dbReference type="PANTHER" id="PTHR11742:SF89">
    <property type="entry name" value="ALPHA-1,2-MANNOSIDASE"/>
    <property type="match status" value="1"/>
</dbReference>
<name>A0A0B4F3N5_METAF</name>
<dbReference type="GO" id="GO:0005509">
    <property type="term" value="F:calcium ion binding"/>
    <property type="evidence" value="ECO:0007669"/>
    <property type="project" value="InterPro"/>
</dbReference>
<comment type="cofactor">
    <cofactor evidence="1 7">
        <name>Ca(2+)</name>
        <dbReference type="ChEBI" id="CHEBI:29108"/>
    </cofactor>
</comment>
<evidence type="ECO:0000256" key="5">
    <source>
        <dbReference type="ARBA" id="ARBA00023157"/>
    </source>
</evidence>
<feature type="region of interest" description="Disordered" evidence="10">
    <location>
        <begin position="593"/>
        <end position="616"/>
    </location>
</feature>
<feature type="compositionally biased region" description="Basic and acidic residues" evidence="10">
    <location>
        <begin position="886"/>
        <end position="897"/>
    </location>
</feature>
<keyword evidence="14" id="KW-1185">Reference proteome</keyword>
<keyword evidence="5 8" id="KW-1015">Disulfide bond</keyword>
<evidence type="ECO:0000256" key="7">
    <source>
        <dbReference type="PIRSR" id="PIRSR601382-2"/>
    </source>
</evidence>
<feature type="active site" evidence="6">
    <location>
        <position position="313"/>
    </location>
</feature>
<dbReference type="FunFam" id="1.50.10.10:FF:000037">
    <property type="entry name" value="alpha-1,2-Mannosidase"/>
    <property type="match status" value="1"/>
</dbReference>
<evidence type="ECO:0000256" key="8">
    <source>
        <dbReference type="PIRSR" id="PIRSR601382-3"/>
    </source>
</evidence>
<evidence type="ECO:0000256" key="1">
    <source>
        <dbReference type="ARBA" id="ARBA00001913"/>
    </source>
</evidence>
<dbReference type="InterPro" id="IPR001382">
    <property type="entry name" value="Glyco_hydro_47"/>
</dbReference>
<feature type="transmembrane region" description="Helical" evidence="11">
    <location>
        <begin position="930"/>
        <end position="952"/>
    </location>
</feature>
<dbReference type="PANTHER" id="PTHR11742">
    <property type="entry name" value="MANNOSYL-OLIGOSACCHARIDE ALPHA-1,2-MANNOSIDASE-RELATED"/>
    <property type="match status" value="1"/>
</dbReference>
<dbReference type="HOGENOM" id="CLU_013025_0_0_1"/>
<evidence type="ECO:0000256" key="4">
    <source>
        <dbReference type="ARBA" id="ARBA00022801"/>
    </source>
</evidence>